<keyword evidence="1" id="KW-0805">Transcription regulation</keyword>
<sequence length="321" mass="35667">MDIATMTTQWLTPQERFGWWHDMTASTLIPTAMGSDRAADFEASARVLNLGDVQVSDMAYPMLTVTRTPRLIQRSDPGYVQLSLTLSGNMGLTQFRRHTLLGAGDLAVYSSSEPFDGWASPQGAAPVRQLLLHLPRAALPLTGRQVDRLAATRIPGGEGFASLLSQFLTHVARHPRQFAPQDAPRLSTTLVDLLAHTIAQRLDAMSALPPESRERALLLRVQEFIRRHLPDPGLTPAAVAAAHHMSPRSLHRLFQRHGLTVASWIRHQRLERCRRDLANPRLAARPIQATAATWGFSRPGDFTRAFRSAYGVSPSEYRHKT</sequence>
<dbReference type="PANTHER" id="PTHR46796:SF6">
    <property type="entry name" value="ARAC SUBFAMILY"/>
    <property type="match status" value="1"/>
</dbReference>
<dbReference type="InterPro" id="IPR035418">
    <property type="entry name" value="AraC-bd_2"/>
</dbReference>
<organism evidence="5 6">
    <name type="scientific">Streptomyces milbemycinicus</name>
    <dbReference type="NCBI Taxonomy" id="476552"/>
    <lineage>
        <taxon>Bacteria</taxon>
        <taxon>Bacillati</taxon>
        <taxon>Actinomycetota</taxon>
        <taxon>Actinomycetes</taxon>
        <taxon>Kitasatosporales</taxon>
        <taxon>Streptomycetaceae</taxon>
        <taxon>Streptomyces</taxon>
    </lineage>
</organism>
<dbReference type="InterPro" id="IPR020449">
    <property type="entry name" value="Tscrpt_reg_AraC-type_HTH"/>
</dbReference>
<dbReference type="PROSITE" id="PS01124">
    <property type="entry name" value="HTH_ARAC_FAMILY_2"/>
    <property type="match status" value="1"/>
</dbReference>
<dbReference type="InterPro" id="IPR050204">
    <property type="entry name" value="AraC_XylS_family_regulators"/>
</dbReference>
<comment type="caution">
    <text evidence="5">The sequence shown here is derived from an EMBL/GenBank/DDBJ whole genome shotgun (WGS) entry which is preliminary data.</text>
</comment>
<dbReference type="PRINTS" id="PR00032">
    <property type="entry name" value="HTHARAC"/>
</dbReference>
<evidence type="ECO:0000256" key="1">
    <source>
        <dbReference type="ARBA" id="ARBA00023015"/>
    </source>
</evidence>
<dbReference type="EMBL" id="JBJDQH010000005">
    <property type="protein sequence ID" value="MFK4266253.1"/>
    <property type="molecule type" value="Genomic_DNA"/>
</dbReference>
<name>A0ABW8LK19_9ACTN</name>
<dbReference type="Pfam" id="PF14525">
    <property type="entry name" value="AraC_binding_2"/>
    <property type="match status" value="1"/>
</dbReference>
<feature type="domain" description="HTH araC/xylS-type" evidence="4">
    <location>
        <begin position="219"/>
        <end position="320"/>
    </location>
</feature>
<dbReference type="Gene3D" id="1.10.10.60">
    <property type="entry name" value="Homeodomain-like"/>
    <property type="match status" value="1"/>
</dbReference>
<dbReference type="InterPro" id="IPR018060">
    <property type="entry name" value="HTH_AraC"/>
</dbReference>
<keyword evidence="2" id="KW-0238">DNA-binding</keyword>
<keyword evidence="6" id="KW-1185">Reference proteome</keyword>
<dbReference type="InterPro" id="IPR009057">
    <property type="entry name" value="Homeodomain-like_sf"/>
</dbReference>
<evidence type="ECO:0000259" key="4">
    <source>
        <dbReference type="PROSITE" id="PS01124"/>
    </source>
</evidence>
<keyword evidence="3" id="KW-0804">Transcription</keyword>
<evidence type="ECO:0000313" key="5">
    <source>
        <dbReference type="EMBL" id="MFK4266253.1"/>
    </source>
</evidence>
<dbReference type="RefSeq" id="WP_358636203.1">
    <property type="nucleotide sequence ID" value="NZ_JBFACG010000005.1"/>
</dbReference>
<evidence type="ECO:0000313" key="6">
    <source>
        <dbReference type="Proteomes" id="UP001620295"/>
    </source>
</evidence>
<dbReference type="Pfam" id="PF12833">
    <property type="entry name" value="HTH_18"/>
    <property type="match status" value="1"/>
</dbReference>
<reference evidence="5 6" key="1">
    <citation type="submission" date="2024-11" db="EMBL/GenBank/DDBJ databases">
        <title>The Natural Products Discovery Center: Release of the First 8490 Sequenced Strains for Exploring Actinobacteria Biosynthetic Diversity.</title>
        <authorList>
            <person name="Kalkreuter E."/>
            <person name="Kautsar S.A."/>
            <person name="Yang D."/>
            <person name="Bader C.D."/>
            <person name="Teijaro C.N."/>
            <person name="Fluegel L."/>
            <person name="Davis C.M."/>
            <person name="Simpson J.R."/>
            <person name="Lauterbach L."/>
            <person name="Steele A.D."/>
            <person name="Gui C."/>
            <person name="Meng S."/>
            <person name="Li G."/>
            <person name="Viehrig K."/>
            <person name="Ye F."/>
            <person name="Su P."/>
            <person name="Kiefer A.F."/>
            <person name="Nichols A."/>
            <person name="Cepeda A.J."/>
            <person name="Yan W."/>
            <person name="Fan B."/>
            <person name="Jiang Y."/>
            <person name="Adhikari A."/>
            <person name="Zheng C.-J."/>
            <person name="Schuster L."/>
            <person name="Cowan T.M."/>
            <person name="Smanski M.J."/>
            <person name="Chevrette M.G."/>
            <person name="De Carvalho L.P.S."/>
            <person name="Shen B."/>
        </authorList>
    </citation>
    <scope>NUCLEOTIDE SEQUENCE [LARGE SCALE GENOMIC DNA]</scope>
    <source>
        <strain evidence="5 6">NPDC020863</strain>
    </source>
</reference>
<evidence type="ECO:0000256" key="2">
    <source>
        <dbReference type="ARBA" id="ARBA00023125"/>
    </source>
</evidence>
<dbReference type="SMART" id="SM00342">
    <property type="entry name" value="HTH_ARAC"/>
    <property type="match status" value="1"/>
</dbReference>
<dbReference type="SUPFAM" id="SSF46689">
    <property type="entry name" value="Homeodomain-like"/>
    <property type="match status" value="1"/>
</dbReference>
<gene>
    <name evidence="5" type="ORF">ACI2L5_15085</name>
</gene>
<proteinExistence type="predicted"/>
<accession>A0ABW8LK19</accession>
<dbReference type="Proteomes" id="UP001620295">
    <property type="component" value="Unassembled WGS sequence"/>
</dbReference>
<dbReference type="PANTHER" id="PTHR46796">
    <property type="entry name" value="HTH-TYPE TRANSCRIPTIONAL ACTIVATOR RHAS-RELATED"/>
    <property type="match status" value="1"/>
</dbReference>
<protein>
    <submittedName>
        <fullName evidence="5">Helix-turn-helix domain-containing protein</fullName>
    </submittedName>
</protein>
<evidence type="ECO:0000256" key="3">
    <source>
        <dbReference type="ARBA" id="ARBA00023163"/>
    </source>
</evidence>